<reference evidence="2 3" key="1">
    <citation type="submission" date="2024-05" db="EMBL/GenBank/DDBJ databases">
        <authorList>
            <person name="Wallberg A."/>
        </authorList>
    </citation>
    <scope>NUCLEOTIDE SEQUENCE [LARGE SCALE GENOMIC DNA]</scope>
</reference>
<evidence type="ECO:0008006" key="4">
    <source>
        <dbReference type="Google" id="ProtNLM"/>
    </source>
</evidence>
<feature type="non-terminal residue" evidence="2">
    <location>
        <position position="1"/>
    </location>
</feature>
<keyword evidence="3" id="KW-1185">Reference proteome</keyword>
<dbReference type="AlphaFoldDB" id="A0AAV2SJT7"/>
<keyword evidence="1" id="KW-0732">Signal</keyword>
<feature type="chain" id="PRO_5043495014" description="Cuticle protein" evidence="1">
    <location>
        <begin position="25"/>
        <end position="161"/>
    </location>
</feature>
<comment type="caution">
    <text evidence="2">The sequence shown here is derived from an EMBL/GenBank/DDBJ whole genome shotgun (WGS) entry which is preliminary data.</text>
</comment>
<dbReference type="Proteomes" id="UP001497623">
    <property type="component" value="Unassembled WGS sequence"/>
</dbReference>
<sequence length="161" mass="18884">YPLHNCRMKIALIVCACLFGVISGFPQPQHQPQGFFQYVNVPAHKEYEFGWNRGNEHHYISRFEQSKDHRFRTRVKWGDKDGYGEHYWEYNHGPKHKDEYKEPEPYHAPVHAPAYKPPTKGYASEKIEQAVIPPVGYEIIPQGYEQVEVVDPQGYQRIVTN</sequence>
<dbReference type="EMBL" id="CAXKWB010087623">
    <property type="protein sequence ID" value="CAL4212142.1"/>
    <property type="molecule type" value="Genomic_DNA"/>
</dbReference>
<evidence type="ECO:0000313" key="3">
    <source>
        <dbReference type="Proteomes" id="UP001497623"/>
    </source>
</evidence>
<gene>
    <name evidence="2" type="ORF">MNOR_LOCUS38450</name>
</gene>
<feature type="signal peptide" evidence="1">
    <location>
        <begin position="1"/>
        <end position="24"/>
    </location>
</feature>
<name>A0AAV2SJT7_MEGNR</name>
<evidence type="ECO:0000256" key="1">
    <source>
        <dbReference type="SAM" id="SignalP"/>
    </source>
</evidence>
<accession>A0AAV2SJT7</accession>
<evidence type="ECO:0000313" key="2">
    <source>
        <dbReference type="EMBL" id="CAL4212142.1"/>
    </source>
</evidence>
<proteinExistence type="predicted"/>
<protein>
    <recommendedName>
        <fullName evidence="4">Cuticle protein</fullName>
    </recommendedName>
</protein>
<organism evidence="2 3">
    <name type="scientific">Meganyctiphanes norvegica</name>
    <name type="common">Northern krill</name>
    <name type="synonym">Thysanopoda norvegica</name>
    <dbReference type="NCBI Taxonomy" id="48144"/>
    <lineage>
        <taxon>Eukaryota</taxon>
        <taxon>Metazoa</taxon>
        <taxon>Ecdysozoa</taxon>
        <taxon>Arthropoda</taxon>
        <taxon>Crustacea</taxon>
        <taxon>Multicrustacea</taxon>
        <taxon>Malacostraca</taxon>
        <taxon>Eumalacostraca</taxon>
        <taxon>Eucarida</taxon>
        <taxon>Euphausiacea</taxon>
        <taxon>Euphausiidae</taxon>
        <taxon>Meganyctiphanes</taxon>
    </lineage>
</organism>